<name>A0A0V0GYL8_SOLCH</name>
<dbReference type="EMBL" id="GEDG01029825">
    <property type="protein sequence ID" value="JAP12299.1"/>
    <property type="molecule type" value="Transcribed_RNA"/>
</dbReference>
<accession>A0A0V0GYL8</accession>
<feature type="non-terminal residue" evidence="1">
    <location>
        <position position="1"/>
    </location>
</feature>
<dbReference type="AlphaFoldDB" id="A0A0V0GYL8"/>
<organism evidence="1">
    <name type="scientific">Solanum chacoense</name>
    <name type="common">Chaco potato</name>
    <dbReference type="NCBI Taxonomy" id="4108"/>
    <lineage>
        <taxon>Eukaryota</taxon>
        <taxon>Viridiplantae</taxon>
        <taxon>Streptophyta</taxon>
        <taxon>Embryophyta</taxon>
        <taxon>Tracheophyta</taxon>
        <taxon>Spermatophyta</taxon>
        <taxon>Magnoliopsida</taxon>
        <taxon>eudicotyledons</taxon>
        <taxon>Gunneridae</taxon>
        <taxon>Pentapetalae</taxon>
        <taxon>asterids</taxon>
        <taxon>lamiids</taxon>
        <taxon>Solanales</taxon>
        <taxon>Solanaceae</taxon>
        <taxon>Solanoideae</taxon>
        <taxon>Solaneae</taxon>
        <taxon>Solanum</taxon>
    </lineage>
</organism>
<sequence length="60" mass="6907">VCGSSLFLLIVFFLRKFLSNVFLMVSPISLLPLSCHFSEKSISTKGYVFFVDKYYLSFLN</sequence>
<protein>
    <submittedName>
        <fullName evidence="1">Putative ovule protein</fullName>
    </submittedName>
</protein>
<reference evidence="1" key="1">
    <citation type="submission" date="2015-12" db="EMBL/GenBank/DDBJ databases">
        <title>Gene expression during late stages of embryo sac development: a critical building block for successful pollen-pistil interactions.</title>
        <authorList>
            <person name="Liu Y."/>
            <person name="Joly V."/>
            <person name="Sabar M."/>
            <person name="Matton D.P."/>
        </authorList>
    </citation>
    <scope>NUCLEOTIDE SEQUENCE</scope>
</reference>
<proteinExistence type="predicted"/>
<evidence type="ECO:0000313" key="1">
    <source>
        <dbReference type="EMBL" id="JAP12299.1"/>
    </source>
</evidence>